<gene>
    <name evidence="1" type="ORF">Pmani_021918</name>
</gene>
<reference evidence="1" key="1">
    <citation type="submission" date="2023-11" db="EMBL/GenBank/DDBJ databases">
        <title>Genome assemblies of two species of porcelain crab, Petrolisthes cinctipes and Petrolisthes manimaculis (Anomura: Porcellanidae).</title>
        <authorList>
            <person name="Angst P."/>
        </authorList>
    </citation>
    <scope>NUCLEOTIDE SEQUENCE</scope>
    <source>
        <strain evidence="1">PB745_02</strain>
        <tissue evidence="1">Gill</tissue>
    </source>
</reference>
<name>A0AAE1PF25_9EUCA</name>
<accession>A0AAE1PF25</accession>
<evidence type="ECO:0000313" key="1">
    <source>
        <dbReference type="EMBL" id="KAK4306237.1"/>
    </source>
</evidence>
<dbReference type="Proteomes" id="UP001292094">
    <property type="component" value="Unassembled WGS sequence"/>
</dbReference>
<proteinExistence type="predicted"/>
<dbReference type="EMBL" id="JAWZYT010002160">
    <property type="protein sequence ID" value="KAK4306237.1"/>
    <property type="molecule type" value="Genomic_DNA"/>
</dbReference>
<keyword evidence="2" id="KW-1185">Reference proteome</keyword>
<sequence>MSWSVGVVVGDEETRCETFHWFSDIRQQQTCKHLTAAAAAASVPPSCMMKPRDPVIAKGFMHGQAYGNGAVLAFTIRRLRLKYSGSGRYWILE</sequence>
<evidence type="ECO:0000313" key="2">
    <source>
        <dbReference type="Proteomes" id="UP001292094"/>
    </source>
</evidence>
<protein>
    <submittedName>
        <fullName evidence="1">Uncharacterized protein</fullName>
    </submittedName>
</protein>
<comment type="caution">
    <text evidence="1">The sequence shown here is derived from an EMBL/GenBank/DDBJ whole genome shotgun (WGS) entry which is preliminary data.</text>
</comment>
<dbReference type="AlphaFoldDB" id="A0AAE1PF25"/>
<organism evidence="1 2">
    <name type="scientific">Petrolisthes manimaculis</name>
    <dbReference type="NCBI Taxonomy" id="1843537"/>
    <lineage>
        <taxon>Eukaryota</taxon>
        <taxon>Metazoa</taxon>
        <taxon>Ecdysozoa</taxon>
        <taxon>Arthropoda</taxon>
        <taxon>Crustacea</taxon>
        <taxon>Multicrustacea</taxon>
        <taxon>Malacostraca</taxon>
        <taxon>Eumalacostraca</taxon>
        <taxon>Eucarida</taxon>
        <taxon>Decapoda</taxon>
        <taxon>Pleocyemata</taxon>
        <taxon>Anomura</taxon>
        <taxon>Galatheoidea</taxon>
        <taxon>Porcellanidae</taxon>
        <taxon>Petrolisthes</taxon>
    </lineage>
</organism>